<dbReference type="Proteomes" id="UP000638648">
    <property type="component" value="Unassembled WGS sequence"/>
</dbReference>
<proteinExistence type="predicted"/>
<gene>
    <name evidence="1" type="ORF">HEB94_006696</name>
</gene>
<reference evidence="1" key="1">
    <citation type="submission" date="2020-10" db="EMBL/GenBank/DDBJ databases">
        <title>Sequencing the genomes of 1000 actinobacteria strains.</title>
        <authorList>
            <person name="Klenk H.-P."/>
        </authorList>
    </citation>
    <scope>NUCLEOTIDE SEQUENCE</scope>
    <source>
        <strain evidence="1">DSM 45354</strain>
    </source>
</reference>
<comment type="caution">
    <text evidence="1">The sequence shown here is derived from an EMBL/GenBank/DDBJ whole genome shotgun (WGS) entry which is preliminary data.</text>
</comment>
<evidence type="ECO:0000313" key="2">
    <source>
        <dbReference type="Proteomes" id="UP000638648"/>
    </source>
</evidence>
<accession>A0A927N2N8</accession>
<dbReference type="AlphaFoldDB" id="A0A927N2N8"/>
<keyword evidence="2" id="KW-1185">Reference proteome</keyword>
<sequence>MVRAEQIGDGVATNYGRESVTSGDLVKIRGHWRKVVRANVKTVSVETDYSWTEKAPRHEVQDHRGATVEEDD</sequence>
<organism evidence="1 2">
    <name type="scientific">Actinopolymorpha pittospori</name>
    <dbReference type="NCBI Taxonomy" id="648752"/>
    <lineage>
        <taxon>Bacteria</taxon>
        <taxon>Bacillati</taxon>
        <taxon>Actinomycetota</taxon>
        <taxon>Actinomycetes</taxon>
        <taxon>Propionibacteriales</taxon>
        <taxon>Actinopolymorphaceae</taxon>
        <taxon>Actinopolymorpha</taxon>
    </lineage>
</organism>
<name>A0A927N2N8_9ACTN</name>
<dbReference type="RefSeq" id="WP_192753350.1">
    <property type="nucleotide sequence ID" value="NZ_BAABJL010000218.1"/>
</dbReference>
<evidence type="ECO:0000313" key="1">
    <source>
        <dbReference type="EMBL" id="MBE1609848.1"/>
    </source>
</evidence>
<protein>
    <submittedName>
        <fullName evidence="1">Uncharacterized protein</fullName>
    </submittedName>
</protein>
<dbReference type="EMBL" id="JADBEM010000001">
    <property type="protein sequence ID" value="MBE1609848.1"/>
    <property type="molecule type" value="Genomic_DNA"/>
</dbReference>